<dbReference type="EMBL" id="BMAR01000051">
    <property type="protein sequence ID" value="GFR51532.1"/>
    <property type="molecule type" value="Genomic_DNA"/>
</dbReference>
<comment type="caution">
    <text evidence="2">The sequence shown here is derived from an EMBL/GenBank/DDBJ whole genome shotgun (WGS) entry which is preliminary data.</text>
</comment>
<accession>A0AAD3HSS4</accession>
<evidence type="ECO:0000313" key="2">
    <source>
        <dbReference type="EMBL" id="GFR51532.1"/>
    </source>
</evidence>
<evidence type="ECO:0000259" key="1">
    <source>
        <dbReference type="PROSITE" id="PS51352"/>
    </source>
</evidence>
<dbReference type="Pfam" id="PF00085">
    <property type="entry name" value="Thioredoxin"/>
    <property type="match status" value="1"/>
</dbReference>
<proteinExistence type="predicted"/>
<dbReference type="PROSITE" id="PS51352">
    <property type="entry name" value="THIOREDOXIN_2"/>
    <property type="match status" value="1"/>
</dbReference>
<evidence type="ECO:0000313" key="3">
    <source>
        <dbReference type="Proteomes" id="UP001054857"/>
    </source>
</evidence>
<dbReference type="Proteomes" id="UP001054857">
    <property type="component" value="Unassembled WGS sequence"/>
</dbReference>
<dbReference type="InterPro" id="IPR036249">
    <property type="entry name" value="Thioredoxin-like_sf"/>
</dbReference>
<sequence length="117" mass="13063">MSPRSNVPQACPPSTTLMFFSSKQCPLCQRLSDDVRRVADRDHPPGKRPEVAVLQVDADDQVKWAPELLHYKVTNVPAFVLLDRKGQAVASTSQPRPYEQMRGILNALVSRAAQLPR</sequence>
<dbReference type="Gene3D" id="3.40.30.10">
    <property type="entry name" value="Glutaredoxin"/>
    <property type="match status" value="1"/>
</dbReference>
<reference evidence="2 3" key="1">
    <citation type="journal article" date="2021" name="Sci. Rep.">
        <title>Genome sequencing of the multicellular alga Astrephomene provides insights into convergent evolution of germ-soma differentiation.</title>
        <authorList>
            <person name="Yamashita S."/>
            <person name="Yamamoto K."/>
            <person name="Matsuzaki R."/>
            <person name="Suzuki S."/>
            <person name="Yamaguchi H."/>
            <person name="Hirooka S."/>
            <person name="Minakuchi Y."/>
            <person name="Miyagishima S."/>
            <person name="Kawachi M."/>
            <person name="Toyoda A."/>
            <person name="Nozaki H."/>
        </authorList>
    </citation>
    <scope>NUCLEOTIDE SEQUENCE [LARGE SCALE GENOMIC DNA]</scope>
    <source>
        <strain evidence="2 3">NIES-4017</strain>
    </source>
</reference>
<dbReference type="InterPro" id="IPR013766">
    <property type="entry name" value="Thioredoxin_domain"/>
</dbReference>
<gene>
    <name evidence="2" type="ORF">Agub_g13949</name>
</gene>
<name>A0AAD3HSS4_9CHLO</name>
<dbReference type="AlphaFoldDB" id="A0AAD3HSS4"/>
<dbReference type="SUPFAM" id="SSF52833">
    <property type="entry name" value="Thioredoxin-like"/>
    <property type="match status" value="1"/>
</dbReference>
<organism evidence="2 3">
    <name type="scientific">Astrephomene gubernaculifera</name>
    <dbReference type="NCBI Taxonomy" id="47775"/>
    <lineage>
        <taxon>Eukaryota</taxon>
        <taxon>Viridiplantae</taxon>
        <taxon>Chlorophyta</taxon>
        <taxon>core chlorophytes</taxon>
        <taxon>Chlorophyceae</taxon>
        <taxon>CS clade</taxon>
        <taxon>Chlamydomonadales</taxon>
        <taxon>Astrephomenaceae</taxon>
        <taxon>Astrephomene</taxon>
    </lineage>
</organism>
<protein>
    <recommendedName>
        <fullName evidence="1">Thioredoxin domain-containing protein</fullName>
    </recommendedName>
</protein>
<keyword evidence="3" id="KW-1185">Reference proteome</keyword>
<feature type="domain" description="Thioredoxin" evidence="1">
    <location>
        <begin position="1"/>
        <end position="110"/>
    </location>
</feature>